<sequence length="106" mass="12162">MEILSTYRFELNLKIFQNKYNTCGFDSFVQIMCTAVCDSDMYKTSMEELKNDPNISLLMELISDVLGKGVSSSTSYKKRVLLLKDIFPALETSPNYFRIDSGTKYI</sequence>
<dbReference type="AlphaFoldDB" id="A0A8D8RVG2"/>
<organism evidence="1">
    <name type="scientific">Cacopsylla melanoneura</name>
    <dbReference type="NCBI Taxonomy" id="428564"/>
    <lineage>
        <taxon>Eukaryota</taxon>
        <taxon>Metazoa</taxon>
        <taxon>Ecdysozoa</taxon>
        <taxon>Arthropoda</taxon>
        <taxon>Hexapoda</taxon>
        <taxon>Insecta</taxon>
        <taxon>Pterygota</taxon>
        <taxon>Neoptera</taxon>
        <taxon>Paraneoptera</taxon>
        <taxon>Hemiptera</taxon>
        <taxon>Sternorrhyncha</taxon>
        <taxon>Psylloidea</taxon>
        <taxon>Psyllidae</taxon>
        <taxon>Psyllinae</taxon>
        <taxon>Cacopsylla</taxon>
    </lineage>
</organism>
<accession>A0A8D8RVG2</accession>
<evidence type="ECO:0000313" key="1">
    <source>
        <dbReference type="EMBL" id="CAG6658433.1"/>
    </source>
</evidence>
<reference evidence="1" key="1">
    <citation type="submission" date="2021-05" db="EMBL/GenBank/DDBJ databases">
        <authorList>
            <person name="Alioto T."/>
            <person name="Alioto T."/>
            <person name="Gomez Garrido J."/>
        </authorList>
    </citation>
    <scope>NUCLEOTIDE SEQUENCE</scope>
</reference>
<protein>
    <submittedName>
        <fullName evidence="1">Uncharacterized protein</fullName>
    </submittedName>
</protein>
<name>A0A8D8RVG2_9HEMI</name>
<dbReference type="EMBL" id="HBUF01191211">
    <property type="protein sequence ID" value="CAG6658433.1"/>
    <property type="molecule type" value="Transcribed_RNA"/>
</dbReference>
<proteinExistence type="predicted"/>